<evidence type="ECO:0000256" key="1">
    <source>
        <dbReference type="SAM" id="MobiDB-lite"/>
    </source>
</evidence>
<feature type="region of interest" description="Disordered" evidence="1">
    <location>
        <begin position="117"/>
        <end position="173"/>
    </location>
</feature>
<sequence>MEKYHSLTPASDGTLWVAFGKLEKFHVPGFNPYAMLWEKIGNGIAYVPHFTVRKTTSAFFRKRGKNRFGGLGMPSWRCGAFKNFINPLHAVTVNCKLFQLLKRFPVSTINDNLDSVNEAVGNSSHRKQAREKDSPQRKNPFCSTHCPASTKRESGNQDKCEQKPNPRGFWDGL</sequence>
<dbReference type="AlphaFoldDB" id="A0A8J8WE52"/>
<proteinExistence type="predicted"/>
<evidence type="ECO:0000313" key="3">
    <source>
        <dbReference type="Proteomes" id="UP000770661"/>
    </source>
</evidence>
<organism evidence="2 3">
    <name type="scientific">Chionoecetes opilio</name>
    <name type="common">Atlantic snow crab</name>
    <name type="synonym">Cancer opilio</name>
    <dbReference type="NCBI Taxonomy" id="41210"/>
    <lineage>
        <taxon>Eukaryota</taxon>
        <taxon>Metazoa</taxon>
        <taxon>Ecdysozoa</taxon>
        <taxon>Arthropoda</taxon>
        <taxon>Crustacea</taxon>
        <taxon>Multicrustacea</taxon>
        <taxon>Malacostraca</taxon>
        <taxon>Eumalacostraca</taxon>
        <taxon>Eucarida</taxon>
        <taxon>Decapoda</taxon>
        <taxon>Pleocyemata</taxon>
        <taxon>Brachyura</taxon>
        <taxon>Eubrachyura</taxon>
        <taxon>Majoidea</taxon>
        <taxon>Majidae</taxon>
        <taxon>Chionoecetes</taxon>
    </lineage>
</organism>
<accession>A0A8J8WE52</accession>
<gene>
    <name evidence="2" type="ORF">GWK47_003049</name>
</gene>
<feature type="compositionally biased region" description="Basic and acidic residues" evidence="1">
    <location>
        <begin position="150"/>
        <end position="164"/>
    </location>
</feature>
<name>A0A8J8WE52_CHIOP</name>
<dbReference type="EMBL" id="JACEEZ010025816">
    <property type="protein sequence ID" value="KAG0697191.1"/>
    <property type="molecule type" value="Genomic_DNA"/>
</dbReference>
<keyword evidence="3" id="KW-1185">Reference proteome</keyword>
<protein>
    <submittedName>
        <fullName evidence="2">Uncharacterized protein</fullName>
    </submittedName>
</protein>
<evidence type="ECO:0000313" key="2">
    <source>
        <dbReference type="EMBL" id="KAG0697191.1"/>
    </source>
</evidence>
<reference evidence="2" key="1">
    <citation type="submission" date="2020-07" db="EMBL/GenBank/DDBJ databases">
        <title>The High-quality genome of the commercially important snow crab, Chionoecetes opilio.</title>
        <authorList>
            <person name="Jeong J.-H."/>
            <person name="Ryu S."/>
        </authorList>
    </citation>
    <scope>NUCLEOTIDE SEQUENCE</scope>
    <source>
        <strain evidence="2">MADBK_172401_WGS</strain>
        <tissue evidence="2">Digestive gland</tissue>
    </source>
</reference>
<dbReference type="Proteomes" id="UP000770661">
    <property type="component" value="Unassembled WGS sequence"/>
</dbReference>
<comment type="caution">
    <text evidence="2">The sequence shown here is derived from an EMBL/GenBank/DDBJ whole genome shotgun (WGS) entry which is preliminary data.</text>
</comment>